<dbReference type="FunFam" id="3.30.830.10:FF:000008">
    <property type="entry name" value="Mitochondrial-processing peptidase subunit beta"/>
    <property type="match status" value="1"/>
</dbReference>
<gene>
    <name evidence="5" type="ordered locus">TherJR_1392</name>
</gene>
<dbReference type="MEROPS" id="M16.A15"/>
<dbReference type="Proteomes" id="UP000002377">
    <property type="component" value="Chromosome"/>
</dbReference>
<proteinExistence type="inferred from homology"/>
<dbReference type="InterPro" id="IPR007863">
    <property type="entry name" value="Peptidase_M16_C"/>
</dbReference>
<dbReference type="PROSITE" id="PS00143">
    <property type="entry name" value="INSULINASE"/>
    <property type="match status" value="1"/>
</dbReference>
<evidence type="ECO:0000259" key="3">
    <source>
        <dbReference type="Pfam" id="PF00675"/>
    </source>
</evidence>
<comment type="similarity">
    <text evidence="1 2">Belongs to the peptidase M16 family.</text>
</comment>
<protein>
    <submittedName>
        <fullName evidence="5">Peptidase M16 domain protein</fullName>
    </submittedName>
</protein>
<dbReference type="InterPro" id="IPR011765">
    <property type="entry name" value="Pept_M16_N"/>
</dbReference>
<dbReference type="SUPFAM" id="SSF63411">
    <property type="entry name" value="LuxS/MPP-like metallohydrolase"/>
    <property type="match status" value="2"/>
</dbReference>
<evidence type="ECO:0000259" key="4">
    <source>
        <dbReference type="Pfam" id="PF05193"/>
    </source>
</evidence>
<dbReference type="AlphaFoldDB" id="D5XF28"/>
<name>D5XF28_THEPJ</name>
<dbReference type="GO" id="GO:0046872">
    <property type="term" value="F:metal ion binding"/>
    <property type="evidence" value="ECO:0007669"/>
    <property type="project" value="InterPro"/>
</dbReference>
<evidence type="ECO:0000313" key="6">
    <source>
        <dbReference type="Proteomes" id="UP000002377"/>
    </source>
</evidence>
<dbReference type="Pfam" id="PF05193">
    <property type="entry name" value="Peptidase_M16_C"/>
    <property type="match status" value="1"/>
</dbReference>
<reference evidence="5 6" key="1">
    <citation type="submission" date="2010-05" db="EMBL/GenBank/DDBJ databases">
        <title>Complete sequence of Thermincola sp. JR.</title>
        <authorList>
            <consortium name="US DOE Joint Genome Institute"/>
            <person name="Lucas S."/>
            <person name="Copeland A."/>
            <person name="Lapidus A."/>
            <person name="Cheng J.-F."/>
            <person name="Bruce D."/>
            <person name="Goodwin L."/>
            <person name="Pitluck S."/>
            <person name="Chertkov O."/>
            <person name="Detter J.C."/>
            <person name="Han C."/>
            <person name="Tapia R."/>
            <person name="Land M."/>
            <person name="Hauser L."/>
            <person name="Kyrpides N."/>
            <person name="Mikhailova N."/>
            <person name="Hazen T.C."/>
            <person name="Woyke T."/>
        </authorList>
    </citation>
    <scope>NUCLEOTIDE SEQUENCE [LARGE SCALE GENOMIC DNA]</scope>
    <source>
        <strain evidence="5 6">JR</strain>
    </source>
</reference>
<dbReference type="HOGENOM" id="CLU_009902_3_0_9"/>
<accession>D5XF28</accession>
<sequence>MYIKEQLPNGIRVVTEEIPHVRSVSIGLWVGVGSRDETDENSGIAHFIEHMMFKGTKNRSAKQIAEELDAIGGQLNAFTAKEYTCYYAKTLDEHFPKSLNLLADMFFNSLYDPQEIDKERNVIIEEINMYEDAPDELIHDLFASTLWNNHPLGRSIIGTREVVEKINRADIISFLKTFYTPDQLVIAVAGNVKHDRVMELITPLFDRMEGKSTARNYAKPVPVYQVATKKKDTEQVHLCIGVPGLPLDHEQIYSLYVLNSILGGGISSRLFQEIREERGLAYSVYSYHNSYKDAGLFSIYTGLSLKNIGPVVELITRELKQIKAGKVTEEEVFRAKEQLKGSLYLGLENVSNRMSRIGKSELCLGRIITPEEAVEKINRVGIKDVQLLAEQLFASDKMVLTSIGPMDHKIDIVL</sequence>
<dbReference type="KEGG" id="tjr:TherJR_1392"/>
<dbReference type="PANTHER" id="PTHR11851:SF49">
    <property type="entry name" value="MITOCHONDRIAL-PROCESSING PEPTIDASE SUBUNIT ALPHA"/>
    <property type="match status" value="1"/>
</dbReference>
<evidence type="ECO:0000313" key="5">
    <source>
        <dbReference type="EMBL" id="ADG82249.1"/>
    </source>
</evidence>
<organism evidence="5 6">
    <name type="scientific">Thermincola potens (strain JR)</name>
    <dbReference type="NCBI Taxonomy" id="635013"/>
    <lineage>
        <taxon>Bacteria</taxon>
        <taxon>Bacillati</taxon>
        <taxon>Bacillota</taxon>
        <taxon>Clostridia</taxon>
        <taxon>Eubacteriales</taxon>
        <taxon>Thermincolaceae</taxon>
        <taxon>Thermincola</taxon>
    </lineage>
</organism>
<dbReference type="InterPro" id="IPR011249">
    <property type="entry name" value="Metalloenz_LuxS/M16"/>
</dbReference>
<keyword evidence="6" id="KW-1185">Reference proteome</keyword>
<dbReference type="EMBL" id="CP002028">
    <property type="protein sequence ID" value="ADG82249.1"/>
    <property type="molecule type" value="Genomic_DNA"/>
</dbReference>
<evidence type="ECO:0000256" key="1">
    <source>
        <dbReference type="ARBA" id="ARBA00007261"/>
    </source>
</evidence>
<dbReference type="InterPro" id="IPR001431">
    <property type="entry name" value="Pept_M16_Zn_BS"/>
</dbReference>
<dbReference type="STRING" id="635013.TherJR_1392"/>
<feature type="domain" description="Peptidase M16 N-terminal" evidence="3">
    <location>
        <begin position="12"/>
        <end position="159"/>
    </location>
</feature>
<dbReference type="PANTHER" id="PTHR11851">
    <property type="entry name" value="METALLOPROTEASE"/>
    <property type="match status" value="1"/>
</dbReference>
<dbReference type="Pfam" id="PF00675">
    <property type="entry name" value="Peptidase_M16"/>
    <property type="match status" value="1"/>
</dbReference>
<dbReference type="OrthoDB" id="9811314at2"/>
<dbReference type="RefSeq" id="WP_013120266.1">
    <property type="nucleotide sequence ID" value="NC_014152.1"/>
</dbReference>
<dbReference type="GO" id="GO:0006508">
    <property type="term" value="P:proteolysis"/>
    <property type="evidence" value="ECO:0007669"/>
    <property type="project" value="InterPro"/>
</dbReference>
<feature type="domain" description="Peptidase M16 C-terminal" evidence="4">
    <location>
        <begin position="165"/>
        <end position="339"/>
    </location>
</feature>
<dbReference type="GO" id="GO:0004222">
    <property type="term" value="F:metalloendopeptidase activity"/>
    <property type="evidence" value="ECO:0007669"/>
    <property type="project" value="InterPro"/>
</dbReference>
<dbReference type="InterPro" id="IPR050361">
    <property type="entry name" value="MPP/UQCRC_Complex"/>
</dbReference>
<evidence type="ECO:0000256" key="2">
    <source>
        <dbReference type="RuleBase" id="RU004447"/>
    </source>
</evidence>
<dbReference type="Gene3D" id="3.30.830.10">
    <property type="entry name" value="Metalloenzyme, LuxS/M16 peptidase-like"/>
    <property type="match status" value="2"/>
</dbReference>
<dbReference type="eggNOG" id="COG0612">
    <property type="taxonomic scope" value="Bacteria"/>
</dbReference>